<dbReference type="InterPro" id="IPR045132">
    <property type="entry name" value="UBE4"/>
</dbReference>
<keyword evidence="7" id="KW-0808">Transferase</keyword>
<keyword evidence="6" id="KW-0963">Cytoplasm</keyword>
<feature type="region of interest" description="Disordered" evidence="12">
    <location>
        <begin position="1023"/>
        <end position="1054"/>
    </location>
</feature>
<dbReference type="GO" id="GO:0005737">
    <property type="term" value="C:cytoplasm"/>
    <property type="evidence" value="ECO:0007669"/>
    <property type="project" value="UniProtKB-SubCell"/>
</dbReference>
<evidence type="ECO:0000256" key="1">
    <source>
        <dbReference type="ARBA" id="ARBA00000900"/>
    </source>
</evidence>
<evidence type="ECO:0000259" key="13">
    <source>
        <dbReference type="PROSITE" id="PS51698"/>
    </source>
</evidence>
<comment type="catalytic activity">
    <reaction evidence="1">
        <text>S-ubiquitinyl-[E2 ubiquitin-conjugating enzyme]-L-cysteine + [acceptor protein]-L-lysine = [E2 ubiquitin-conjugating enzyme]-L-cysteine + N(6)-ubiquitinyl-[acceptor protein]-L-lysine.</text>
        <dbReference type="EC" id="2.3.2.27"/>
    </reaction>
</comment>
<dbReference type="InParanoid" id="A0A6P8Z478"/>
<name>A0A6P8Z478_THRPL</name>
<dbReference type="FunCoup" id="A0A6P8Z478">
    <property type="interactions" value="2589"/>
</dbReference>
<evidence type="ECO:0000256" key="7">
    <source>
        <dbReference type="ARBA" id="ARBA00022679"/>
    </source>
</evidence>
<dbReference type="AlphaFoldDB" id="A0A6P8Z478"/>
<dbReference type="Pfam" id="PF10408">
    <property type="entry name" value="Ufd2P_core"/>
    <property type="match status" value="1"/>
</dbReference>
<keyword evidence="14" id="KW-1185">Reference proteome</keyword>
<comment type="subcellular location">
    <subcellularLocation>
        <location evidence="2">Cytoplasm</location>
    </subcellularLocation>
</comment>
<proteinExistence type="inferred from homology"/>
<keyword evidence="9" id="KW-0007">Acetylation</keyword>
<dbReference type="UniPathway" id="UPA00143"/>
<organism evidence="15">
    <name type="scientific">Thrips palmi</name>
    <name type="common">Melon thrips</name>
    <dbReference type="NCBI Taxonomy" id="161013"/>
    <lineage>
        <taxon>Eukaryota</taxon>
        <taxon>Metazoa</taxon>
        <taxon>Ecdysozoa</taxon>
        <taxon>Arthropoda</taxon>
        <taxon>Hexapoda</taxon>
        <taxon>Insecta</taxon>
        <taxon>Pterygota</taxon>
        <taxon>Neoptera</taxon>
        <taxon>Paraneoptera</taxon>
        <taxon>Thysanoptera</taxon>
        <taxon>Terebrantia</taxon>
        <taxon>Thripoidea</taxon>
        <taxon>Thripidae</taxon>
        <taxon>Thrips</taxon>
    </lineage>
</organism>
<gene>
    <name evidence="15" type="primary">LOC117645382</name>
</gene>
<comment type="function">
    <text evidence="10">Ubiquitin-protein ligase that probably functions as an E3 ligase in conjunction with specific E1 and E2 ligases. May also function as an E4 ligase mediating the assembly of polyubiquitin chains on substrates ubiquitinated by another E3 ubiquitin ligase. Mediates 'Lys-48'-linked polyubiquitination of substrates.</text>
</comment>
<dbReference type="PANTHER" id="PTHR13931:SF16">
    <property type="entry name" value="UBIQUITIN CONJUGATION FACTOR E4 A"/>
    <property type="match status" value="1"/>
</dbReference>
<dbReference type="EC" id="2.3.2.27" evidence="5"/>
<dbReference type="GO" id="GO:0000151">
    <property type="term" value="C:ubiquitin ligase complex"/>
    <property type="evidence" value="ECO:0007669"/>
    <property type="project" value="InterPro"/>
</dbReference>
<dbReference type="RefSeq" id="XP_034241422.1">
    <property type="nucleotide sequence ID" value="XM_034385531.1"/>
</dbReference>
<accession>A0A6P8Z478</accession>
<evidence type="ECO:0000256" key="2">
    <source>
        <dbReference type="ARBA" id="ARBA00004496"/>
    </source>
</evidence>
<dbReference type="PANTHER" id="PTHR13931">
    <property type="entry name" value="UBIQUITINATION FACTOR E4"/>
    <property type="match status" value="1"/>
</dbReference>
<dbReference type="GO" id="GO:0036503">
    <property type="term" value="P:ERAD pathway"/>
    <property type="evidence" value="ECO:0007669"/>
    <property type="project" value="InterPro"/>
</dbReference>
<reference evidence="15" key="1">
    <citation type="submission" date="2025-08" db="UniProtKB">
        <authorList>
            <consortium name="RefSeq"/>
        </authorList>
    </citation>
    <scope>IDENTIFICATION</scope>
    <source>
        <tissue evidence="15">Total insect</tissue>
    </source>
</reference>
<dbReference type="Proteomes" id="UP000515158">
    <property type="component" value="Unplaced"/>
</dbReference>
<evidence type="ECO:0000256" key="11">
    <source>
        <dbReference type="ARBA" id="ARBA00040077"/>
    </source>
</evidence>
<dbReference type="GO" id="GO:0034450">
    <property type="term" value="F:ubiquitin-ubiquitin ligase activity"/>
    <property type="evidence" value="ECO:0007669"/>
    <property type="project" value="InterPro"/>
</dbReference>
<feature type="domain" description="U-box" evidence="13">
    <location>
        <begin position="957"/>
        <end position="1031"/>
    </location>
</feature>
<evidence type="ECO:0000256" key="5">
    <source>
        <dbReference type="ARBA" id="ARBA00012483"/>
    </source>
</evidence>
<evidence type="ECO:0000256" key="8">
    <source>
        <dbReference type="ARBA" id="ARBA00022786"/>
    </source>
</evidence>
<evidence type="ECO:0000313" key="15">
    <source>
        <dbReference type="RefSeq" id="XP_034241422.1"/>
    </source>
</evidence>
<dbReference type="GO" id="GO:0006511">
    <property type="term" value="P:ubiquitin-dependent protein catabolic process"/>
    <property type="evidence" value="ECO:0007669"/>
    <property type="project" value="InterPro"/>
</dbReference>
<dbReference type="GO" id="GO:0000209">
    <property type="term" value="P:protein polyubiquitination"/>
    <property type="evidence" value="ECO:0007669"/>
    <property type="project" value="TreeGrafter"/>
</dbReference>
<evidence type="ECO:0000313" key="14">
    <source>
        <dbReference type="Proteomes" id="UP000515158"/>
    </source>
</evidence>
<feature type="compositionally biased region" description="Low complexity" evidence="12">
    <location>
        <begin position="1032"/>
        <end position="1041"/>
    </location>
</feature>
<evidence type="ECO:0000256" key="4">
    <source>
        <dbReference type="ARBA" id="ARBA00007434"/>
    </source>
</evidence>
<dbReference type="CDD" id="cd16657">
    <property type="entry name" value="RING-Ubox_UBE4A"/>
    <property type="match status" value="1"/>
</dbReference>
<comment type="pathway">
    <text evidence="3">Protein modification; protein ubiquitination.</text>
</comment>
<dbReference type="InterPro" id="IPR019474">
    <property type="entry name" value="Ub_conjug_fac_E4_core"/>
</dbReference>
<dbReference type="Gene3D" id="3.30.40.10">
    <property type="entry name" value="Zinc/RING finger domain, C3HC4 (zinc finger)"/>
    <property type="match status" value="1"/>
</dbReference>
<dbReference type="Pfam" id="PF04564">
    <property type="entry name" value="U-box"/>
    <property type="match status" value="1"/>
</dbReference>
<dbReference type="InterPro" id="IPR013083">
    <property type="entry name" value="Znf_RING/FYVE/PHD"/>
</dbReference>
<comment type="similarity">
    <text evidence="4">Belongs to the ubiquitin conjugation factor E4 family.</text>
</comment>
<protein>
    <recommendedName>
        <fullName evidence="11">Ubiquitin conjugation factor E4 A</fullName>
        <ecNumber evidence="5">2.3.2.27</ecNumber>
    </recommendedName>
</protein>
<dbReference type="SUPFAM" id="SSF57850">
    <property type="entry name" value="RING/U-box"/>
    <property type="match status" value="1"/>
</dbReference>
<dbReference type="InterPro" id="IPR003613">
    <property type="entry name" value="Ubox_domain"/>
</dbReference>
<evidence type="ECO:0000256" key="10">
    <source>
        <dbReference type="ARBA" id="ARBA00037624"/>
    </source>
</evidence>
<feature type="region of interest" description="Disordered" evidence="12">
    <location>
        <begin position="21"/>
        <end position="55"/>
    </location>
</feature>
<dbReference type="OrthoDB" id="20295at2759"/>
<dbReference type="GO" id="GO:0005634">
    <property type="term" value="C:nucleus"/>
    <property type="evidence" value="ECO:0007669"/>
    <property type="project" value="TreeGrafter"/>
</dbReference>
<keyword evidence="8" id="KW-0833">Ubl conjugation pathway</keyword>
<dbReference type="CTD" id="9354"/>
<dbReference type="FunFam" id="3.30.40.10:FF:000055">
    <property type="entry name" value="Ubiquitin conjugation factor e4 a"/>
    <property type="match status" value="1"/>
</dbReference>
<dbReference type="PROSITE" id="PS51698">
    <property type="entry name" value="U_BOX"/>
    <property type="match status" value="1"/>
</dbReference>
<evidence type="ECO:0000256" key="3">
    <source>
        <dbReference type="ARBA" id="ARBA00004906"/>
    </source>
</evidence>
<evidence type="ECO:0000256" key="12">
    <source>
        <dbReference type="SAM" id="MobiDB-lite"/>
    </source>
</evidence>
<dbReference type="GeneID" id="117645382"/>
<evidence type="ECO:0000256" key="6">
    <source>
        <dbReference type="ARBA" id="ARBA00022490"/>
    </source>
</evidence>
<dbReference type="SMART" id="SM00504">
    <property type="entry name" value="Ubox"/>
    <property type="match status" value="1"/>
</dbReference>
<sequence length="1054" mass="119899">MSDNLANNPFFGLFDSANDANKFSQQNDSNEDSSAKENSISDDYEEEKETTSELNLPDDINNLIQDIFHITASKNATSKPLVYVEDTAATLETPGILDMNSLEQALFERLLLEEPGNFVVAPTSLGNAAIHHHVIEKEVLTYLYDCHKQLINLQRFKKYKALVTMDELVIRNFVTALISPEIYGNQQLHIQFINIFNNDDHLQRPLVSLVNAIVNVTVQDSGTEGAIAVLSKAFYPVLDEIKERFENSTLMTMNRNLMNLVGVFSSIPALAEILVHHSTPEAKEDGAAYGDTLFGAILSTSCLPRSGIRYKPAEQFQFDRSMEDSFWIGLKANSDFMHNVFFNLFKNDKKTKDMMLSWIGCCLHANASRGKLSNTHEMEMSVLAALTSVSDGFMMNLCGVLIRLCKPFINKNEKLMKIDPTYCAVEDQREGVHLKGMSKETCLITLSSDSGISERPTARSYNFLSDIFFMTHKALDLGFRVVFDKWMQINQELSRIQQQLETTQARLPETAQTLRQMLESKMQRSLAMRCTLLEENNLRLLAEVCVATSEWLIQVAIQPPFTGEPETYAPINSRELFFPLPEYVPPTLSCVPEMLFENLACYMSMVRRFAPIFLDDRGTSFLEPLLSQVLVFMGNKTRMRNPHLRARLAECMESLLPHQERDEQIPGRFLPPSVHKEQLFKLHPHRAQIVRSLLDVFVGIEVTGESVAFEQKFNYRRPMYIAMDYLWGMEEQRAVFKELAREAQENINAVTPPLFLRFINLLLNDAVFLLDEALANMALLRTMHTARDNGEWDNLPRAERQQNEGQLMHIGMLARFDNILGKETIHTLQYITTEVTSIFCDPSLVNRIAAMLNYFLTHLVGPEKKKFKVKDRQEYEFKPADLVMDICRIYVNLGKCDEFCLAVSQDGRSYSPSLFQQAEHVLVRIGGGMLITDFMQVASRVAERALEQTAEEEALAEAPEEFYDPILSTLMVDPVILPSSKTTCDRSTIASHLLNDQTDPFTKAPLTMDQVIPDVELKERIEAWKTERRSQRASASTSQERTTVPTEEREGTNH</sequence>
<evidence type="ECO:0000256" key="9">
    <source>
        <dbReference type="ARBA" id="ARBA00022990"/>
    </source>
</evidence>
<dbReference type="KEGG" id="tpal:117645382"/>